<dbReference type="RefSeq" id="WP_132289467.1">
    <property type="nucleotide sequence ID" value="NZ_SKBM01000010.1"/>
</dbReference>
<protein>
    <recommendedName>
        <fullName evidence="8">L-lactate permease</fullName>
    </recommendedName>
</protein>
<evidence type="ECO:0000256" key="1">
    <source>
        <dbReference type="ARBA" id="ARBA00004651"/>
    </source>
</evidence>
<feature type="transmembrane region" description="Helical" evidence="8">
    <location>
        <begin position="201"/>
        <end position="217"/>
    </location>
</feature>
<comment type="caution">
    <text evidence="9">The sequence shown here is derived from an EMBL/GenBank/DDBJ whole genome shotgun (WGS) entry which is preliminary data.</text>
</comment>
<feature type="transmembrane region" description="Helical" evidence="8">
    <location>
        <begin position="460"/>
        <end position="481"/>
    </location>
</feature>
<feature type="transmembrane region" description="Helical" evidence="8">
    <location>
        <begin position="223"/>
        <end position="241"/>
    </location>
</feature>
<dbReference type="GO" id="GO:0005886">
    <property type="term" value="C:plasma membrane"/>
    <property type="evidence" value="ECO:0007669"/>
    <property type="project" value="UniProtKB-SubCell"/>
</dbReference>
<feature type="transmembrane region" description="Helical" evidence="8">
    <location>
        <begin position="116"/>
        <end position="149"/>
    </location>
</feature>
<evidence type="ECO:0000256" key="7">
    <source>
        <dbReference type="ARBA" id="ARBA00023136"/>
    </source>
</evidence>
<evidence type="ECO:0000313" key="9">
    <source>
        <dbReference type="EMBL" id="TCZ61404.1"/>
    </source>
</evidence>
<feature type="transmembrane region" description="Helical" evidence="8">
    <location>
        <begin position="403"/>
        <end position="422"/>
    </location>
</feature>
<feature type="transmembrane region" description="Helical" evidence="8">
    <location>
        <begin position="547"/>
        <end position="568"/>
    </location>
</feature>
<gene>
    <name evidence="9" type="ORF">EXY23_12750</name>
</gene>
<keyword evidence="10" id="KW-1185">Reference proteome</keyword>
<dbReference type="PANTHER" id="PTHR30003">
    <property type="entry name" value="L-LACTATE PERMEASE"/>
    <property type="match status" value="1"/>
</dbReference>
<comment type="function">
    <text evidence="8">Uptake of L-lactate across the membrane. Can also transport D-lactate and glycolate.</text>
</comment>
<keyword evidence="5 8" id="KW-0812">Transmembrane</keyword>
<dbReference type="Proteomes" id="UP000295023">
    <property type="component" value="Unassembled WGS sequence"/>
</dbReference>
<dbReference type="InterPro" id="IPR003804">
    <property type="entry name" value="Lactate_perm"/>
</dbReference>
<evidence type="ECO:0000256" key="8">
    <source>
        <dbReference type="RuleBase" id="RU365092"/>
    </source>
</evidence>
<evidence type="ECO:0000256" key="5">
    <source>
        <dbReference type="ARBA" id="ARBA00022692"/>
    </source>
</evidence>
<reference evidence="9 10" key="1">
    <citation type="submission" date="2019-03" db="EMBL/GenBank/DDBJ databases">
        <title>Paracraurococcus aquatilis NE82 genome sequence.</title>
        <authorList>
            <person name="Zhao Y."/>
            <person name="Du Z."/>
        </authorList>
    </citation>
    <scope>NUCLEOTIDE SEQUENCE [LARGE SCALE GENOMIC DNA]</scope>
    <source>
        <strain evidence="9 10">NE82</strain>
    </source>
</reference>
<evidence type="ECO:0000313" key="10">
    <source>
        <dbReference type="Proteomes" id="UP000295023"/>
    </source>
</evidence>
<dbReference type="GO" id="GO:0015295">
    <property type="term" value="F:solute:proton symporter activity"/>
    <property type="evidence" value="ECO:0007669"/>
    <property type="project" value="TreeGrafter"/>
</dbReference>
<dbReference type="OrthoDB" id="9761056at2"/>
<feature type="transmembrane region" description="Helical" evidence="8">
    <location>
        <begin position="428"/>
        <end position="448"/>
    </location>
</feature>
<name>A0A4R4DL29_9PROT</name>
<proteinExistence type="inferred from homology"/>
<organism evidence="9 10">
    <name type="scientific">Roseicella aquatilis</name>
    <dbReference type="NCBI Taxonomy" id="2527868"/>
    <lineage>
        <taxon>Bacteria</taxon>
        <taxon>Pseudomonadati</taxon>
        <taxon>Pseudomonadota</taxon>
        <taxon>Alphaproteobacteria</taxon>
        <taxon>Acetobacterales</taxon>
        <taxon>Roseomonadaceae</taxon>
        <taxon>Roseicella</taxon>
    </lineage>
</organism>
<feature type="transmembrane region" description="Helical" evidence="8">
    <location>
        <begin position="12"/>
        <end position="34"/>
    </location>
</feature>
<accession>A0A4R4DL29</accession>
<feature type="transmembrane region" description="Helical" evidence="8">
    <location>
        <begin position="335"/>
        <end position="353"/>
    </location>
</feature>
<evidence type="ECO:0000256" key="6">
    <source>
        <dbReference type="ARBA" id="ARBA00022989"/>
    </source>
</evidence>
<dbReference type="GO" id="GO:0015129">
    <property type="term" value="F:lactate transmembrane transporter activity"/>
    <property type="evidence" value="ECO:0007669"/>
    <property type="project" value="UniProtKB-UniRule"/>
</dbReference>
<comment type="similarity">
    <text evidence="2 8">Belongs to the lactate permease family.</text>
</comment>
<feature type="transmembrane region" description="Helical" evidence="8">
    <location>
        <begin position="41"/>
        <end position="60"/>
    </location>
</feature>
<keyword evidence="8" id="KW-0997">Cell inner membrane</keyword>
<dbReference type="EMBL" id="SKBM01000010">
    <property type="protein sequence ID" value="TCZ61404.1"/>
    <property type="molecule type" value="Genomic_DNA"/>
</dbReference>
<dbReference type="AlphaFoldDB" id="A0A4R4DL29"/>
<dbReference type="NCBIfam" id="TIGR00795">
    <property type="entry name" value="lctP"/>
    <property type="match status" value="1"/>
</dbReference>
<dbReference type="PANTHER" id="PTHR30003:SF0">
    <property type="entry name" value="GLYCOLATE PERMEASE GLCA-RELATED"/>
    <property type="match status" value="1"/>
</dbReference>
<feature type="transmembrane region" description="Helical" evidence="8">
    <location>
        <begin position="248"/>
        <end position="269"/>
    </location>
</feature>
<sequence>MGTWNQLYDPFGSILLSALVASLPVVTMLVALAFLHVRAHLAAIAALAVAFGTAVLVFGMPTGLALRSAGYGIAYGLFPIGWIVLNIIFLYRLTVEHGSFRTLQESIAGITPDRRLQLLLIAFAFGAFFEGAAGFGTPVAVTAAVLIGLGFSPLAASGLSLIANTAPVAYGALGTPVIALAAVTGLDLLDLSAMIGRQLPFFSLIVPFWLIWAFAGFRGMLEIWPAILVTGVSFAVPQFLVSNYHGPWLVDVIAALISMACLVGFLRLWQPARIWTSPSLRGHEEKEIATAQGTAPGGARAALAREAAADPVTASGLPAGGAAAAVAEEPVWKAWLPWLILTVFVFLWGLPAVKTALNGFWNPSVTIDGLHRMIVKVPPVVAAPTPEAAVYAFNILSMTGTGILLSAVLAGFLMGFGPVALLREYGRTIWTVRYSLLTIAAMLGLGYLTRFSGLDASMGLAFAQTGVLYPLFGTLLGWLGVALTGSDTASNVLFGGLQKITAQQIGLSPELMAAANSSGGVMGKMIDAQSIVVASTATNWFGHEGDILRYVFFHSIALAVLVGLLVTLQAYVPPFTSMVVGG</sequence>
<evidence type="ECO:0000256" key="4">
    <source>
        <dbReference type="ARBA" id="ARBA00022475"/>
    </source>
</evidence>
<keyword evidence="3 8" id="KW-0813">Transport</keyword>
<keyword evidence="7 8" id="KW-0472">Membrane</keyword>
<comment type="subcellular location">
    <subcellularLocation>
        <location evidence="8">Cell inner membrane</location>
        <topology evidence="8">Multi-pass membrane protein</topology>
    </subcellularLocation>
    <subcellularLocation>
        <location evidence="1">Cell membrane</location>
        <topology evidence="1">Multi-pass membrane protein</topology>
    </subcellularLocation>
</comment>
<feature type="transmembrane region" description="Helical" evidence="8">
    <location>
        <begin position="72"/>
        <end position="95"/>
    </location>
</feature>
<feature type="transmembrane region" description="Helical" evidence="8">
    <location>
        <begin position="169"/>
        <end position="189"/>
    </location>
</feature>
<evidence type="ECO:0000256" key="3">
    <source>
        <dbReference type="ARBA" id="ARBA00022448"/>
    </source>
</evidence>
<keyword evidence="4" id="KW-1003">Cell membrane</keyword>
<dbReference type="Pfam" id="PF02652">
    <property type="entry name" value="Lactate_perm"/>
    <property type="match status" value="1"/>
</dbReference>
<keyword evidence="6 8" id="KW-1133">Transmembrane helix</keyword>
<evidence type="ECO:0000256" key="2">
    <source>
        <dbReference type="ARBA" id="ARBA00010100"/>
    </source>
</evidence>